<dbReference type="CDD" id="cd16695">
    <property type="entry name" value="mRING-CH-C4HC2H_ZNRF2"/>
    <property type="match status" value="1"/>
</dbReference>
<dbReference type="Ensembl" id="ENSSMAT00000048175.1">
    <property type="protein sequence ID" value="ENSSMAP00000044400.1"/>
    <property type="gene ID" value="ENSSMAG00000034482.1"/>
</dbReference>
<reference evidence="24" key="1">
    <citation type="submission" date="2023-05" db="EMBL/GenBank/DDBJ databases">
        <title>High-quality long-read genome of Scophthalmus maximus.</title>
        <authorList>
            <person name="Lien S."/>
            <person name="Martinez P."/>
        </authorList>
    </citation>
    <scope>NUCLEOTIDE SEQUENCE [LARGE SCALE GENOMIC DNA]</scope>
</reference>
<feature type="domain" description="RING-type" evidence="23">
    <location>
        <begin position="434"/>
        <end position="474"/>
    </location>
</feature>
<dbReference type="EC" id="2.3.2.27" evidence="6"/>
<dbReference type="GO" id="GO:0043161">
    <property type="term" value="P:proteasome-mediated ubiquitin-dependent protein catabolic process"/>
    <property type="evidence" value="ECO:0007669"/>
    <property type="project" value="TreeGrafter"/>
</dbReference>
<dbReference type="GO" id="GO:0008270">
    <property type="term" value="F:zinc ion binding"/>
    <property type="evidence" value="ECO:0007669"/>
    <property type="project" value="UniProtKB-KW"/>
</dbReference>
<comment type="catalytic activity">
    <reaction evidence="1">
        <text>S-ubiquitinyl-[E2 ubiquitin-conjugating enzyme]-L-cysteine + [acceptor protein]-L-lysine = [E2 ubiquitin-conjugating enzyme]-L-cysteine + N(6)-ubiquitinyl-[acceptor protein]-L-lysine.</text>
        <dbReference type="EC" id="2.3.2.27"/>
    </reaction>
</comment>
<dbReference type="PROSITE" id="PS50089">
    <property type="entry name" value="ZF_RING_2"/>
    <property type="match status" value="1"/>
</dbReference>
<dbReference type="SMART" id="SM00184">
    <property type="entry name" value="RING"/>
    <property type="match status" value="1"/>
</dbReference>
<keyword evidence="14" id="KW-0472">Membrane</keyword>
<evidence type="ECO:0000256" key="3">
    <source>
        <dbReference type="ARBA" id="ARBA00004177"/>
    </source>
</evidence>
<organism evidence="24 25">
    <name type="scientific">Scophthalmus maximus</name>
    <name type="common">Turbot</name>
    <name type="synonym">Psetta maxima</name>
    <dbReference type="NCBI Taxonomy" id="52904"/>
    <lineage>
        <taxon>Eukaryota</taxon>
        <taxon>Metazoa</taxon>
        <taxon>Chordata</taxon>
        <taxon>Craniata</taxon>
        <taxon>Vertebrata</taxon>
        <taxon>Euteleostomi</taxon>
        <taxon>Actinopterygii</taxon>
        <taxon>Neopterygii</taxon>
        <taxon>Teleostei</taxon>
        <taxon>Neoteleostei</taxon>
        <taxon>Acanthomorphata</taxon>
        <taxon>Carangaria</taxon>
        <taxon>Pleuronectiformes</taxon>
        <taxon>Pleuronectoidei</taxon>
        <taxon>Scophthalmidae</taxon>
        <taxon>Scophthalmus</taxon>
    </lineage>
</organism>
<evidence type="ECO:0000256" key="10">
    <source>
        <dbReference type="ARBA" id="ARBA00022753"/>
    </source>
</evidence>
<evidence type="ECO:0000256" key="13">
    <source>
        <dbReference type="ARBA" id="ARBA00022833"/>
    </source>
</evidence>
<evidence type="ECO:0000256" key="4">
    <source>
        <dbReference type="ARBA" id="ARBA00004371"/>
    </source>
</evidence>
<reference evidence="24" key="2">
    <citation type="submission" date="2025-08" db="UniProtKB">
        <authorList>
            <consortium name="Ensembl"/>
        </authorList>
    </citation>
    <scope>IDENTIFICATION</scope>
</reference>
<evidence type="ECO:0000313" key="24">
    <source>
        <dbReference type="Ensembl" id="ENSSMAP00000044400.1"/>
    </source>
</evidence>
<evidence type="ECO:0000256" key="14">
    <source>
        <dbReference type="ARBA" id="ARBA00023136"/>
    </source>
</evidence>
<keyword evidence="10" id="KW-0967">Endosome</keyword>
<keyword evidence="7" id="KW-0808">Transferase</keyword>
<dbReference type="AlphaFoldDB" id="A0A8D3CAU2"/>
<evidence type="ECO:0000256" key="17">
    <source>
        <dbReference type="ARBA" id="ARBA00040227"/>
    </source>
</evidence>
<proteinExistence type="predicted"/>
<feature type="compositionally biased region" description="Basic residues" evidence="21">
    <location>
        <begin position="336"/>
        <end position="349"/>
    </location>
</feature>
<evidence type="ECO:0000256" key="2">
    <source>
        <dbReference type="ARBA" id="ARBA00004170"/>
    </source>
</evidence>
<dbReference type="InterPro" id="IPR013083">
    <property type="entry name" value="Znf_RING/FYVE/PHD"/>
</dbReference>
<evidence type="ECO:0000256" key="6">
    <source>
        <dbReference type="ARBA" id="ARBA00012483"/>
    </source>
</evidence>
<dbReference type="PANTHER" id="PTHR46661">
    <property type="entry name" value="E3 UBIQUITIN-PROTEIN LIGASE ZNRF1-LIKE PROTEIN"/>
    <property type="match status" value="1"/>
</dbReference>
<accession>A0A8D3CAU2</accession>
<dbReference type="Pfam" id="PF13639">
    <property type="entry name" value="zf-RING_2"/>
    <property type="match status" value="1"/>
</dbReference>
<dbReference type="Gene3D" id="3.30.40.10">
    <property type="entry name" value="Zinc/RING finger domain, C3HC4 (zinc finger)"/>
    <property type="match status" value="1"/>
</dbReference>
<keyword evidence="11 20" id="KW-0863">Zinc-finger</keyword>
<evidence type="ECO:0000256" key="21">
    <source>
        <dbReference type="SAM" id="MobiDB-lite"/>
    </source>
</evidence>
<dbReference type="Proteomes" id="UP000694558">
    <property type="component" value="Chromosome 10"/>
</dbReference>
<evidence type="ECO:0000256" key="1">
    <source>
        <dbReference type="ARBA" id="ARBA00000900"/>
    </source>
</evidence>
<comment type="subcellular location">
    <subcellularLocation>
        <location evidence="3">Endosome</location>
    </subcellularLocation>
    <subcellularLocation>
        <location evidence="4">Lysosome</location>
    </subcellularLocation>
    <subcellularLocation>
        <location evidence="2">Membrane</location>
        <topology evidence="2">Peripheral membrane protein</topology>
    </subcellularLocation>
</comment>
<evidence type="ECO:0000259" key="23">
    <source>
        <dbReference type="PROSITE" id="PS50089"/>
    </source>
</evidence>
<dbReference type="PANTHER" id="PTHR46661:SF2">
    <property type="entry name" value="E3 UBIQUITIN-PROTEIN LIGASE ZNRF1"/>
    <property type="match status" value="1"/>
</dbReference>
<evidence type="ECO:0000256" key="8">
    <source>
        <dbReference type="ARBA" id="ARBA00022707"/>
    </source>
</evidence>
<evidence type="ECO:0000256" key="9">
    <source>
        <dbReference type="ARBA" id="ARBA00022723"/>
    </source>
</evidence>
<keyword evidence="16" id="KW-0449">Lipoprotein</keyword>
<feature type="compositionally biased region" description="Basic and acidic residues" evidence="21">
    <location>
        <begin position="69"/>
        <end position="203"/>
    </location>
</feature>
<evidence type="ECO:0000256" key="15">
    <source>
        <dbReference type="ARBA" id="ARBA00023228"/>
    </source>
</evidence>
<keyword evidence="13" id="KW-0862">Zinc</keyword>
<name>A0A8D3CAU2_SCOMX</name>
<feature type="region of interest" description="Disordered" evidence="21">
    <location>
        <begin position="56"/>
        <end position="284"/>
    </location>
</feature>
<gene>
    <name evidence="24" type="primary">znrf1</name>
</gene>
<comment type="pathway">
    <text evidence="5">Protein modification; protein ubiquitination.</text>
</comment>
<dbReference type="GO" id="GO:0005764">
    <property type="term" value="C:lysosome"/>
    <property type="evidence" value="ECO:0007669"/>
    <property type="project" value="UniProtKB-SubCell"/>
</dbReference>
<evidence type="ECO:0000256" key="19">
    <source>
        <dbReference type="ARBA" id="ARBA00042305"/>
    </source>
</evidence>
<feature type="chain" id="PRO_5034497254" description="E3 ubiquitin-protein ligase ZNRF1" evidence="22">
    <location>
        <begin position="30"/>
        <end position="477"/>
    </location>
</feature>
<feature type="region of interest" description="Disordered" evidence="21">
    <location>
        <begin position="312"/>
        <end position="356"/>
    </location>
</feature>
<evidence type="ECO:0000256" key="16">
    <source>
        <dbReference type="ARBA" id="ARBA00023288"/>
    </source>
</evidence>
<evidence type="ECO:0000256" key="11">
    <source>
        <dbReference type="ARBA" id="ARBA00022771"/>
    </source>
</evidence>
<evidence type="ECO:0000256" key="7">
    <source>
        <dbReference type="ARBA" id="ARBA00022679"/>
    </source>
</evidence>
<evidence type="ECO:0000313" key="25">
    <source>
        <dbReference type="Proteomes" id="UP000694558"/>
    </source>
</evidence>
<evidence type="ECO:0000256" key="5">
    <source>
        <dbReference type="ARBA" id="ARBA00004906"/>
    </source>
</evidence>
<keyword evidence="12" id="KW-0833">Ubl conjugation pathway</keyword>
<protein>
    <recommendedName>
        <fullName evidence="17">E3 ubiquitin-protein ligase ZNRF1</fullName>
        <ecNumber evidence="6">2.3.2.27</ecNumber>
    </recommendedName>
    <alternativeName>
        <fullName evidence="18">RING-type E3 ubiquitin transferase ZNRF1</fullName>
    </alternativeName>
    <alternativeName>
        <fullName evidence="19">Zinc/RING finger protein 1</fullName>
    </alternativeName>
</protein>
<dbReference type="FunFam" id="3.30.40.10:FF:000363">
    <property type="entry name" value="E3 ubiquitin-protein ligase ZNRF2"/>
    <property type="match status" value="1"/>
</dbReference>
<keyword evidence="8" id="KW-0519">Myristate</keyword>
<feature type="signal peptide" evidence="22">
    <location>
        <begin position="1"/>
        <end position="29"/>
    </location>
</feature>
<dbReference type="SUPFAM" id="SSF57850">
    <property type="entry name" value="RING/U-box"/>
    <property type="match status" value="1"/>
</dbReference>
<dbReference type="GeneTree" id="ENSGT00940000159278"/>
<dbReference type="GO" id="GO:0016020">
    <property type="term" value="C:membrane"/>
    <property type="evidence" value="ECO:0007669"/>
    <property type="project" value="UniProtKB-SubCell"/>
</dbReference>
<evidence type="ECO:0000256" key="22">
    <source>
        <dbReference type="SAM" id="SignalP"/>
    </source>
</evidence>
<evidence type="ECO:0000256" key="18">
    <source>
        <dbReference type="ARBA" id="ARBA00042177"/>
    </source>
</evidence>
<dbReference type="GO" id="GO:0070936">
    <property type="term" value="P:protein K48-linked ubiquitination"/>
    <property type="evidence" value="ECO:0007669"/>
    <property type="project" value="TreeGrafter"/>
</dbReference>
<keyword evidence="15" id="KW-0458">Lysosome</keyword>
<dbReference type="InterPro" id="IPR001841">
    <property type="entry name" value="Znf_RING"/>
</dbReference>
<evidence type="ECO:0000256" key="20">
    <source>
        <dbReference type="PROSITE-ProRule" id="PRU00175"/>
    </source>
</evidence>
<keyword evidence="9" id="KW-0479">Metal-binding</keyword>
<evidence type="ECO:0000256" key="12">
    <source>
        <dbReference type="ARBA" id="ARBA00022786"/>
    </source>
</evidence>
<sequence>SPGTAERSPRCVCVCVCVRLRLVCHCCWGFPPSITPAPPSLTPRCRGPVCGGAAVNPDNVSGGSCSARPGDELRRVRADEPADRQTGRETDRQTGRETDRSRDRQTGRETGRQTGRETDRQTGRQADRQVERQTDRERDRQTGRETDRQTGRQTDRQTGRETDRQTDRSRDRQTGRGTDRQTGRGRQTERQTDQRDRQVERQTGRAGRGRQAVPSLSTLFPRTGARAPPPSLHPRGPHPRRMGGKQSAAGRPRGAFPGVSTDDSAVPPSAHFGHYRPSGTMGLRSRSVSSVAGMGIEHSAAVPFGFYTPRAGTDSDRAGGGSGGGTATNTTTTAAPHHHHHHHHNHHGTGYHDTGGGGGHHTDGVLYLGPRGSLADTLPLHIAPRWFSAHSGFKCPVCSKSVASNEMEVHFIMCLSKPRLSYNDDVLAKDAGECVICLEELQQGDTIARLPCLCIYHKSCIDSWFEINRSCPEHPSD</sequence>
<dbReference type="GO" id="GO:0005768">
    <property type="term" value="C:endosome"/>
    <property type="evidence" value="ECO:0007669"/>
    <property type="project" value="UniProtKB-SubCell"/>
</dbReference>
<dbReference type="GO" id="GO:0061630">
    <property type="term" value="F:ubiquitin protein ligase activity"/>
    <property type="evidence" value="ECO:0007669"/>
    <property type="project" value="UniProtKB-EC"/>
</dbReference>
<keyword evidence="22" id="KW-0732">Signal</keyword>
<dbReference type="InterPro" id="IPR051878">
    <property type="entry name" value="ZNRF_ubiq-protein_ligase"/>
</dbReference>